<dbReference type="CDD" id="cd02440">
    <property type="entry name" value="AdoMet_MTases"/>
    <property type="match status" value="1"/>
</dbReference>
<dbReference type="OrthoDB" id="9761985at2"/>
<dbReference type="InterPro" id="IPR029063">
    <property type="entry name" value="SAM-dependent_MTases_sf"/>
</dbReference>
<dbReference type="PANTHER" id="PTHR43317:SF1">
    <property type="entry name" value="THERMOSPERMINE SYNTHASE ACAULIS5"/>
    <property type="match status" value="1"/>
</dbReference>
<dbReference type="Proteomes" id="UP000305674">
    <property type="component" value="Unassembled WGS sequence"/>
</dbReference>
<keyword evidence="1" id="KW-0620">Polyamine biosynthesis</keyword>
<dbReference type="RefSeq" id="WP_136853803.1">
    <property type="nucleotide sequence ID" value="NZ_SWCI01000008.1"/>
</dbReference>
<organism evidence="2 3">
    <name type="scientific">Ferrimonas sediminicola</name>
    <dbReference type="NCBI Taxonomy" id="2569538"/>
    <lineage>
        <taxon>Bacteria</taxon>
        <taxon>Pseudomonadati</taxon>
        <taxon>Pseudomonadota</taxon>
        <taxon>Gammaproteobacteria</taxon>
        <taxon>Alteromonadales</taxon>
        <taxon>Ferrimonadaceae</taxon>
        <taxon>Ferrimonas</taxon>
    </lineage>
</organism>
<proteinExistence type="predicted"/>
<evidence type="ECO:0000313" key="3">
    <source>
        <dbReference type="Proteomes" id="UP000305674"/>
    </source>
</evidence>
<dbReference type="SUPFAM" id="SSF53335">
    <property type="entry name" value="S-adenosyl-L-methionine-dependent methyltransferases"/>
    <property type="match status" value="1"/>
</dbReference>
<comment type="caution">
    <text evidence="2">The sequence shown here is derived from an EMBL/GenBank/DDBJ whole genome shotgun (WGS) entry which is preliminary data.</text>
</comment>
<name>A0A4V5NWU8_9GAMM</name>
<evidence type="ECO:0000313" key="2">
    <source>
        <dbReference type="EMBL" id="TKB48332.1"/>
    </source>
</evidence>
<keyword evidence="3" id="KW-1185">Reference proteome</keyword>
<sequence length="247" mass="27497">MSSETTLFDGSDEWGQVRVIERGPHRILSFGPADEQSRILTKQPWLLQHDYTRAMLLSLLFCQPKRALVLGVGGGCLISALANAVKGIKITGVELRPLVTEMALTHFRLPRSKRIELVHQEGAAFLAEGNHKRVDLLFADLYGADSVDEVQLRESFIDNAAALLKDDGMLVLNCWEEHRHHQGLSRALTRHFSAIHSCPTADGNLVILAGRKPLTTTLPRLREQAQQLSTRLGYPLADSLGRLEPWP</sequence>
<reference evidence="2 3" key="1">
    <citation type="submission" date="2019-04" db="EMBL/GenBank/DDBJ databases">
        <authorList>
            <person name="Hwang J.C."/>
        </authorList>
    </citation>
    <scope>NUCLEOTIDE SEQUENCE [LARGE SCALE GENOMIC DNA]</scope>
    <source>
        <strain evidence="2 3">IMCC35001</strain>
    </source>
</reference>
<evidence type="ECO:0000256" key="1">
    <source>
        <dbReference type="ARBA" id="ARBA00023115"/>
    </source>
</evidence>
<accession>A0A4V5NWU8</accession>
<gene>
    <name evidence="2" type="ORF">FCL40_13355</name>
</gene>
<dbReference type="AlphaFoldDB" id="A0A4V5NWU8"/>
<dbReference type="GO" id="GO:0006596">
    <property type="term" value="P:polyamine biosynthetic process"/>
    <property type="evidence" value="ECO:0007669"/>
    <property type="project" value="UniProtKB-KW"/>
</dbReference>
<dbReference type="PANTHER" id="PTHR43317">
    <property type="entry name" value="THERMOSPERMINE SYNTHASE ACAULIS5"/>
    <property type="match status" value="1"/>
</dbReference>
<dbReference type="Gene3D" id="3.40.50.150">
    <property type="entry name" value="Vaccinia Virus protein VP39"/>
    <property type="match status" value="1"/>
</dbReference>
<protein>
    <submittedName>
        <fullName evidence="2">Spermidine synthase</fullName>
    </submittedName>
</protein>
<dbReference type="EMBL" id="SWCI01000008">
    <property type="protein sequence ID" value="TKB48332.1"/>
    <property type="molecule type" value="Genomic_DNA"/>
</dbReference>